<keyword evidence="4" id="KW-1185">Reference proteome</keyword>
<sequence>MKRKIIIKRIALIFLGTIITLTILNWFKSSSYKEHKTNIYLPNPIADEKILITSAGQSTDTYIIKDIANELMLHNYFMPKAERVDLELVRSVVIVVGYSRIGEVINDTSYKDEIHRIERFIDSVEKLDMPIVMVYIGGKARRNSKTDYLLEIVGEASSFIISTHDGDYDEFISSISSKNNTPLSLVKDIQEIKAPFASLYR</sequence>
<evidence type="ECO:0000256" key="1">
    <source>
        <dbReference type="SAM" id="Phobius"/>
    </source>
</evidence>
<dbReference type="InterPro" id="IPR046272">
    <property type="entry name" value="DUF6305"/>
</dbReference>
<dbReference type="STRING" id="36842.SAMN02194393_01441"/>
<gene>
    <name evidence="3" type="ORF">SAMN02194393_01441</name>
</gene>
<proteinExistence type="predicted"/>
<organism evidence="3 4">
    <name type="scientific">Maledivibacter halophilus</name>
    <dbReference type="NCBI Taxonomy" id="36842"/>
    <lineage>
        <taxon>Bacteria</taxon>
        <taxon>Bacillati</taxon>
        <taxon>Bacillota</taxon>
        <taxon>Clostridia</taxon>
        <taxon>Peptostreptococcales</taxon>
        <taxon>Caminicellaceae</taxon>
        <taxon>Maledivibacter</taxon>
    </lineage>
</organism>
<feature type="transmembrane region" description="Helical" evidence="1">
    <location>
        <begin position="6"/>
        <end position="27"/>
    </location>
</feature>
<feature type="domain" description="DUF6305" evidence="2">
    <location>
        <begin position="48"/>
        <end position="200"/>
    </location>
</feature>
<dbReference type="Proteomes" id="UP000190285">
    <property type="component" value="Unassembled WGS sequence"/>
</dbReference>
<dbReference type="AlphaFoldDB" id="A0A1T5JXR6"/>
<protein>
    <recommendedName>
        <fullName evidence="2">DUF6305 domain-containing protein</fullName>
    </recommendedName>
</protein>
<dbReference type="OrthoDB" id="2691990at2"/>
<keyword evidence="1" id="KW-1133">Transmembrane helix</keyword>
<evidence type="ECO:0000313" key="4">
    <source>
        <dbReference type="Proteomes" id="UP000190285"/>
    </source>
</evidence>
<keyword evidence="1" id="KW-0472">Membrane</keyword>
<accession>A0A1T5JXR6</accession>
<dbReference type="RefSeq" id="WP_079490461.1">
    <property type="nucleotide sequence ID" value="NZ_FUZT01000003.1"/>
</dbReference>
<keyword evidence="1" id="KW-0812">Transmembrane</keyword>
<name>A0A1T5JXR6_9FIRM</name>
<reference evidence="3 4" key="1">
    <citation type="submission" date="2017-02" db="EMBL/GenBank/DDBJ databases">
        <authorList>
            <person name="Peterson S.W."/>
        </authorList>
    </citation>
    <scope>NUCLEOTIDE SEQUENCE [LARGE SCALE GENOMIC DNA]</scope>
    <source>
        <strain evidence="3 4">M1</strain>
    </source>
</reference>
<dbReference type="Pfam" id="PF19823">
    <property type="entry name" value="DUF6305"/>
    <property type="match status" value="1"/>
</dbReference>
<evidence type="ECO:0000259" key="2">
    <source>
        <dbReference type="Pfam" id="PF19823"/>
    </source>
</evidence>
<evidence type="ECO:0000313" key="3">
    <source>
        <dbReference type="EMBL" id="SKC56171.1"/>
    </source>
</evidence>
<dbReference type="EMBL" id="FUZT01000003">
    <property type="protein sequence ID" value="SKC56171.1"/>
    <property type="molecule type" value="Genomic_DNA"/>
</dbReference>